<proteinExistence type="predicted"/>
<evidence type="ECO:0000256" key="1">
    <source>
        <dbReference type="SAM" id="MobiDB-lite"/>
    </source>
</evidence>
<keyword evidence="4" id="KW-1185">Reference proteome</keyword>
<dbReference type="Proteomes" id="UP000319335">
    <property type="component" value="Unassembled WGS sequence"/>
</dbReference>
<dbReference type="OrthoDB" id="142298at2157"/>
<dbReference type="AlphaFoldDB" id="A0A7Z8KLB9"/>
<feature type="compositionally biased region" description="Polar residues" evidence="1">
    <location>
        <begin position="292"/>
        <end position="301"/>
    </location>
</feature>
<dbReference type="EMBL" id="VIAQ01000020">
    <property type="protein sequence ID" value="TQD23496.1"/>
    <property type="molecule type" value="Genomic_DNA"/>
</dbReference>
<dbReference type="Pfam" id="PF13240">
    <property type="entry name" value="Zn_Ribbon_1"/>
    <property type="match status" value="1"/>
</dbReference>
<accession>A0A7Z8KLB9</accession>
<dbReference type="InterPro" id="IPR026870">
    <property type="entry name" value="Zinc_ribbon_dom"/>
</dbReference>
<reference evidence="3 4" key="1">
    <citation type="submission" date="2019-06" db="EMBL/GenBank/DDBJ databases">
        <title>Draft genome sequence of Methanolobus vulcani B1d.</title>
        <authorList>
            <person name="Creighbaum A.J."/>
            <person name="Ticak T."/>
            <person name="Hariraju D."/>
            <person name="Arivett B.A."/>
            <person name="Ferguson D.J.Jr."/>
        </authorList>
    </citation>
    <scope>NUCLEOTIDE SEQUENCE [LARGE SCALE GENOMIC DNA]</scope>
    <source>
        <strain evidence="3 4">B1d</strain>
    </source>
</reference>
<dbReference type="RefSeq" id="WP_154810810.1">
    <property type="nucleotide sequence ID" value="NZ_VIAQ01000020.1"/>
</dbReference>
<protein>
    <submittedName>
        <fullName evidence="3">Zinc-ribbon domain-containing protein</fullName>
    </submittedName>
</protein>
<name>A0A7Z8KLB9_9EURY</name>
<comment type="caution">
    <text evidence="3">The sequence shown here is derived from an EMBL/GenBank/DDBJ whole genome shotgun (WGS) entry which is preliminary data.</text>
</comment>
<organism evidence="3 4">
    <name type="scientific">Methanolobus vulcani</name>
    <dbReference type="NCBI Taxonomy" id="38026"/>
    <lineage>
        <taxon>Archaea</taxon>
        <taxon>Methanobacteriati</taxon>
        <taxon>Methanobacteriota</taxon>
        <taxon>Stenosarchaea group</taxon>
        <taxon>Methanomicrobia</taxon>
        <taxon>Methanosarcinales</taxon>
        <taxon>Methanosarcinaceae</taxon>
        <taxon>Methanolobus</taxon>
    </lineage>
</organism>
<sequence length="611" mass="69748">MVQKLLQLLCIVLLTCAMLGSGVAIAPSSDYYDITLTEGEIAEIQDGYYLSVIDVNTDRETARFIVSYYDTSVLDQYYAIGDYLYYEDSNIVVQFKVSDVYYDSYYGYDYVVISDLYLYPDYTVTYDDSSTARTDVDYSDFTFVEGDVVEIQDGYHLTVEDVDTYSETVRFILSYYDTSVLDQYYAIGDYLYYEDRNIVVQFKVSDVYYDSYYGYDYVVISDLYLYPDYTVTYVYSDYDRPDTSDEDALYEMISTLIFIFIVALVLRKISKNRKKNKVDKNSGDGIEPKSGFSGQSQNNLPDSKGNVDAVKNSASVASVSKDPKKKPVIVKSAIQYKGSNILYKIKVENPSDEPLGDITISLFVPEVFHVKESRKNISMLQSGEGKTVTFIIRPTGECGDCILSGNIRYYDYSMKKHVQVDLSNKMVNIVCPVLKVMEIDENNWRLNVSSMMIAEEDTKDLEIPAENLFDITTRILKDLNMYMITPEVTSTQQLFTGVARFYAQGVAGMKYAAYIEVVGKRKSRLIVKAWAEKEEALTGFYHKILEEIEKRTDIKLFVDDSLTQYNINSTTIQDSVIQRSNIGTGKRKCPQCGREAGDNERFCLKCGQKLD</sequence>
<evidence type="ECO:0000259" key="2">
    <source>
        <dbReference type="Pfam" id="PF13240"/>
    </source>
</evidence>
<evidence type="ECO:0000313" key="4">
    <source>
        <dbReference type="Proteomes" id="UP000319335"/>
    </source>
</evidence>
<gene>
    <name evidence="3" type="ORF">FKV42_13295</name>
</gene>
<feature type="region of interest" description="Disordered" evidence="1">
    <location>
        <begin position="276"/>
        <end position="305"/>
    </location>
</feature>
<feature type="domain" description="Zinc-ribbon" evidence="2">
    <location>
        <begin position="588"/>
        <end position="610"/>
    </location>
</feature>
<evidence type="ECO:0000313" key="3">
    <source>
        <dbReference type="EMBL" id="TQD23496.1"/>
    </source>
</evidence>